<organism evidence="2 3">
    <name type="scientific">Rhizoctonia solani</name>
    <dbReference type="NCBI Taxonomy" id="456999"/>
    <lineage>
        <taxon>Eukaryota</taxon>
        <taxon>Fungi</taxon>
        <taxon>Dikarya</taxon>
        <taxon>Basidiomycota</taxon>
        <taxon>Agaricomycotina</taxon>
        <taxon>Agaricomycetes</taxon>
        <taxon>Cantharellales</taxon>
        <taxon>Ceratobasidiaceae</taxon>
        <taxon>Rhizoctonia</taxon>
    </lineage>
</organism>
<feature type="region of interest" description="Disordered" evidence="1">
    <location>
        <begin position="33"/>
        <end position="100"/>
    </location>
</feature>
<dbReference type="Proteomes" id="UP000663850">
    <property type="component" value="Unassembled WGS sequence"/>
</dbReference>
<feature type="compositionally biased region" description="Low complexity" evidence="1">
    <location>
        <begin position="182"/>
        <end position="203"/>
    </location>
</feature>
<evidence type="ECO:0000313" key="2">
    <source>
        <dbReference type="EMBL" id="CAE6526880.1"/>
    </source>
</evidence>
<dbReference type="AlphaFoldDB" id="A0A8H3DHZ8"/>
<name>A0A8H3DHZ8_9AGAM</name>
<accession>A0A8H3DHZ8</accession>
<feature type="region of interest" description="Disordered" evidence="1">
    <location>
        <begin position="130"/>
        <end position="204"/>
    </location>
</feature>
<evidence type="ECO:0000256" key="1">
    <source>
        <dbReference type="SAM" id="MobiDB-lite"/>
    </source>
</evidence>
<proteinExistence type="predicted"/>
<sequence>MPAPLEVVAHVFHHHSFYPLMVPITDPVSPQTYMAESDSDMDSEPHLSETLTETENDTPPETPLRATMGLDVTNHFPKREIKQNEDSSCTRTPKMPAPPHFSEPLHLATPNPIRPVPHAIRSFGCTALDEEDRGYDSEREGRPGLPRFRSFQSPNATPDKAGVKRPGLPRRPTSFIVRQSGEETSTPTLTSGLPSSPRLRQPSPMAPLDMNLPVPDSVDWSTELPTLEEIFGHPLSPEEQVQLLTDLMSSPLENFDHPDPDPPVKDRSNGATGLGLGLPTSLEGDTWRIPTMVPRQLTIEWSPPESADTPGISPVLCDDLDLSPLSLPLPLISPAMTDWSRWDVFSEVDNRILYALETGTWGDEALAGIHPMS</sequence>
<reference evidence="2" key="1">
    <citation type="submission" date="2021-01" db="EMBL/GenBank/DDBJ databases">
        <authorList>
            <person name="Kaushik A."/>
        </authorList>
    </citation>
    <scope>NUCLEOTIDE SEQUENCE</scope>
    <source>
        <strain evidence="2">Type strain: AG8-Rh-89/</strain>
    </source>
</reference>
<comment type="caution">
    <text evidence="2">The sequence shown here is derived from an EMBL/GenBank/DDBJ whole genome shotgun (WGS) entry which is preliminary data.</text>
</comment>
<dbReference type="EMBL" id="CAJMWZ010006739">
    <property type="protein sequence ID" value="CAE6526880.1"/>
    <property type="molecule type" value="Genomic_DNA"/>
</dbReference>
<protein>
    <submittedName>
        <fullName evidence="2">Uncharacterized protein</fullName>
    </submittedName>
</protein>
<gene>
    <name evidence="2" type="ORF">RDB_LOCUS124966</name>
</gene>
<evidence type="ECO:0000313" key="3">
    <source>
        <dbReference type="Proteomes" id="UP000663850"/>
    </source>
</evidence>